<organism evidence="10 11">
    <name type="scientific">Microvenator marinus</name>
    <dbReference type="NCBI Taxonomy" id="2600177"/>
    <lineage>
        <taxon>Bacteria</taxon>
        <taxon>Deltaproteobacteria</taxon>
        <taxon>Bradymonadales</taxon>
        <taxon>Microvenatoraceae</taxon>
        <taxon>Microvenator</taxon>
    </lineage>
</organism>
<dbReference type="InterPro" id="IPR029063">
    <property type="entry name" value="SAM-dependent_MTases_sf"/>
</dbReference>
<evidence type="ECO:0000259" key="9">
    <source>
        <dbReference type="SMART" id="SM00359"/>
    </source>
</evidence>
<dbReference type="CDD" id="cd02440">
    <property type="entry name" value="AdoMet_MTases"/>
    <property type="match status" value="1"/>
</dbReference>
<dbReference type="GO" id="GO:0008168">
    <property type="term" value="F:methyltransferase activity"/>
    <property type="evidence" value="ECO:0007669"/>
    <property type="project" value="UniProtKB-KW"/>
</dbReference>
<dbReference type="Pfam" id="PF17785">
    <property type="entry name" value="PUA_3"/>
    <property type="match status" value="1"/>
</dbReference>
<evidence type="ECO:0000256" key="4">
    <source>
        <dbReference type="ARBA" id="ARBA00022603"/>
    </source>
</evidence>
<dbReference type="GO" id="GO:0005737">
    <property type="term" value="C:cytoplasm"/>
    <property type="evidence" value="ECO:0007669"/>
    <property type="project" value="UniProtKB-SubCell"/>
</dbReference>
<dbReference type="SUPFAM" id="SSF88697">
    <property type="entry name" value="PUA domain-like"/>
    <property type="match status" value="1"/>
</dbReference>
<dbReference type="Gene3D" id="3.40.50.150">
    <property type="entry name" value="Vaccinia Virus protein VP39"/>
    <property type="match status" value="1"/>
</dbReference>
<dbReference type="PANTHER" id="PTHR42873:SF1">
    <property type="entry name" value="S-ADENOSYLMETHIONINE-DEPENDENT METHYLTRANSFERASE DOMAIN-CONTAINING PROTEIN"/>
    <property type="match status" value="1"/>
</dbReference>
<dbReference type="InterPro" id="IPR002478">
    <property type="entry name" value="PUA"/>
</dbReference>
<accession>A0A5B8XQM1</accession>
<evidence type="ECO:0000313" key="10">
    <source>
        <dbReference type="EMBL" id="QED27814.1"/>
    </source>
</evidence>
<dbReference type="PANTHER" id="PTHR42873">
    <property type="entry name" value="RIBOSOMAL RNA LARGE SUBUNIT METHYLTRANSFERASE"/>
    <property type="match status" value="1"/>
</dbReference>
<evidence type="ECO:0000313" key="11">
    <source>
        <dbReference type="Proteomes" id="UP000321595"/>
    </source>
</evidence>
<reference evidence="10 11" key="1">
    <citation type="submission" date="2019-08" db="EMBL/GenBank/DDBJ databases">
        <authorList>
            <person name="Liang Q."/>
        </authorList>
    </citation>
    <scope>NUCLEOTIDE SEQUENCE [LARGE SCALE GENOMIC DNA]</scope>
    <source>
        <strain evidence="10 11">V1718</strain>
    </source>
</reference>
<dbReference type="GO" id="GO:0032259">
    <property type="term" value="P:methylation"/>
    <property type="evidence" value="ECO:0007669"/>
    <property type="project" value="UniProtKB-KW"/>
</dbReference>
<dbReference type="InterPro" id="IPR036974">
    <property type="entry name" value="PUA_sf"/>
</dbReference>
<dbReference type="PROSITE" id="PS50890">
    <property type="entry name" value="PUA"/>
    <property type="match status" value="1"/>
</dbReference>
<protein>
    <submittedName>
        <fullName evidence="10">Class I SAM-dependent rRNA methyltransferase</fullName>
    </submittedName>
</protein>
<dbReference type="CDD" id="cd11572">
    <property type="entry name" value="RlmI_M_like"/>
    <property type="match status" value="1"/>
</dbReference>
<name>A0A5B8XQM1_9DELT</name>
<evidence type="ECO:0000256" key="6">
    <source>
        <dbReference type="ARBA" id="ARBA00022691"/>
    </source>
</evidence>
<keyword evidence="2" id="KW-0963">Cytoplasm</keyword>
<dbReference type="Gene3D" id="2.30.130.10">
    <property type="entry name" value="PUA domain"/>
    <property type="match status" value="1"/>
</dbReference>
<comment type="subcellular location">
    <subcellularLocation>
        <location evidence="1">Cytoplasm</location>
    </subcellularLocation>
</comment>
<keyword evidence="3" id="KW-0698">rRNA processing</keyword>
<keyword evidence="4 10" id="KW-0489">Methyltransferase</keyword>
<dbReference type="SUPFAM" id="SSF53335">
    <property type="entry name" value="S-adenosyl-L-methionine-dependent methyltransferases"/>
    <property type="match status" value="1"/>
</dbReference>
<evidence type="ECO:0000256" key="7">
    <source>
        <dbReference type="ARBA" id="ARBA00022884"/>
    </source>
</evidence>
<dbReference type="InterPro" id="IPR041532">
    <property type="entry name" value="RlmI-like_PUA"/>
</dbReference>
<keyword evidence="11" id="KW-1185">Reference proteome</keyword>
<keyword evidence="5 10" id="KW-0808">Transferase</keyword>
<dbReference type="SMART" id="SM00359">
    <property type="entry name" value="PUA"/>
    <property type="match status" value="1"/>
</dbReference>
<dbReference type="EMBL" id="CP042467">
    <property type="protein sequence ID" value="QED27814.1"/>
    <property type="molecule type" value="Genomic_DNA"/>
</dbReference>
<sequence>MANPAIQLNQPLHEVIRRGHPWVFMDAVNFDDSIKAGTVVDLYSVDWEWVARGVWDPDSPIRFRAWTTNPDVAVNNNLLEQRIRQALKWRPFPNAETNGFRALNGEGDRTPGLVCDVYANVAVFRVDGVAAERWLQPAQRLMKKLLGVEHVAVRRSQIYAQDKETAEWLEGGVDEVIFTEGGLKYVCDPISGQKTGFFLDQRANRARLAEVSKGRRLLNLFGYTGAFSLAAAAAGAARTTTVDLAKPAIKAAERHFEINGLVPQAHEFVASDVFDYLEQFQPGRAPFDVVVCDPPSFAHRRSDLERATQAYVRLFSKVFEVMPAGSHVALASCSSHIHGEHFRRIVADAAAEAQVSYVMQGIWGADVDHPILASFPEGDYLQFSLGTL</sequence>
<dbReference type="Gene3D" id="3.30.750.80">
    <property type="entry name" value="RNA methyltransferase domain (HRMD) like"/>
    <property type="match status" value="1"/>
</dbReference>
<dbReference type="GO" id="GO:0003723">
    <property type="term" value="F:RNA binding"/>
    <property type="evidence" value="ECO:0007669"/>
    <property type="project" value="UniProtKB-KW"/>
</dbReference>
<dbReference type="InterPro" id="IPR015947">
    <property type="entry name" value="PUA-like_sf"/>
</dbReference>
<proteinExistence type="inferred from homology"/>
<evidence type="ECO:0000256" key="1">
    <source>
        <dbReference type="ARBA" id="ARBA00004496"/>
    </source>
</evidence>
<evidence type="ECO:0000256" key="3">
    <source>
        <dbReference type="ARBA" id="ARBA00022552"/>
    </source>
</evidence>
<comment type="similarity">
    <text evidence="8">Belongs to the methyltransferase superfamily. RlmI family.</text>
</comment>
<keyword evidence="7" id="KW-0694">RNA-binding</keyword>
<dbReference type="Proteomes" id="UP000321595">
    <property type="component" value="Chromosome"/>
</dbReference>
<dbReference type="GO" id="GO:0006364">
    <property type="term" value="P:rRNA processing"/>
    <property type="evidence" value="ECO:0007669"/>
    <property type="project" value="UniProtKB-KW"/>
</dbReference>
<dbReference type="KEGG" id="bbae:FRD01_11325"/>
<evidence type="ECO:0000256" key="2">
    <source>
        <dbReference type="ARBA" id="ARBA00022490"/>
    </source>
</evidence>
<dbReference type="Pfam" id="PF10672">
    <property type="entry name" value="Methyltrans_SAM"/>
    <property type="match status" value="1"/>
</dbReference>
<feature type="domain" description="PUA" evidence="9">
    <location>
        <begin position="4"/>
        <end position="88"/>
    </location>
</feature>
<keyword evidence="6" id="KW-0949">S-adenosyl-L-methionine</keyword>
<dbReference type="CDD" id="cd21153">
    <property type="entry name" value="PUA_RlmI"/>
    <property type="match status" value="1"/>
</dbReference>
<dbReference type="RefSeq" id="WP_146959683.1">
    <property type="nucleotide sequence ID" value="NZ_CP042467.1"/>
</dbReference>
<dbReference type="OrthoDB" id="9805492at2"/>
<evidence type="ECO:0000256" key="8">
    <source>
        <dbReference type="ARBA" id="ARBA00038091"/>
    </source>
</evidence>
<dbReference type="InterPro" id="IPR019614">
    <property type="entry name" value="SAM-dep_methyl-trfase"/>
</dbReference>
<dbReference type="AlphaFoldDB" id="A0A5B8XQM1"/>
<evidence type="ECO:0000256" key="5">
    <source>
        <dbReference type="ARBA" id="ARBA00022679"/>
    </source>
</evidence>
<gene>
    <name evidence="10" type="ORF">FRD01_11325</name>
</gene>